<proteinExistence type="predicted"/>
<keyword evidence="3" id="KW-1185">Reference proteome</keyword>
<dbReference type="GeneID" id="113208434"/>
<dbReference type="InterPro" id="IPR032739">
    <property type="entry name" value="MRNIP"/>
</dbReference>
<dbReference type="GO" id="GO:0005634">
    <property type="term" value="C:nucleus"/>
    <property type="evidence" value="ECO:0007669"/>
    <property type="project" value="TreeGrafter"/>
</dbReference>
<name>A0A6J1SRT6_FRAOC</name>
<feature type="domain" description="MRN complex-interacting protein N-terminal" evidence="2">
    <location>
        <begin position="7"/>
        <end position="102"/>
    </location>
</feature>
<dbReference type="GO" id="GO:0007095">
    <property type="term" value="P:mitotic G2 DNA damage checkpoint signaling"/>
    <property type="evidence" value="ECO:0007669"/>
    <property type="project" value="TreeGrafter"/>
</dbReference>
<organism evidence="3 4">
    <name type="scientific">Frankliniella occidentalis</name>
    <name type="common">Western flower thrips</name>
    <name type="synonym">Euthrips occidentalis</name>
    <dbReference type="NCBI Taxonomy" id="133901"/>
    <lineage>
        <taxon>Eukaryota</taxon>
        <taxon>Metazoa</taxon>
        <taxon>Ecdysozoa</taxon>
        <taxon>Arthropoda</taxon>
        <taxon>Hexapoda</taxon>
        <taxon>Insecta</taxon>
        <taxon>Pterygota</taxon>
        <taxon>Neoptera</taxon>
        <taxon>Paraneoptera</taxon>
        <taxon>Thysanoptera</taxon>
        <taxon>Terebrantia</taxon>
        <taxon>Thripoidea</taxon>
        <taxon>Thripidae</taxon>
        <taxon>Frankliniella</taxon>
    </lineage>
</organism>
<dbReference type="AlphaFoldDB" id="A0A6J1SRT6"/>
<evidence type="ECO:0000256" key="1">
    <source>
        <dbReference type="SAM" id="MobiDB-lite"/>
    </source>
</evidence>
<dbReference type="PANTHER" id="PTHR15863:SF2">
    <property type="entry name" value="MRN COMPLEX-INTERACTING PROTEIN"/>
    <property type="match status" value="1"/>
</dbReference>
<gene>
    <name evidence="4" type="primary">LOC113208434</name>
</gene>
<evidence type="ECO:0000259" key="2">
    <source>
        <dbReference type="Pfam" id="PF15749"/>
    </source>
</evidence>
<reference evidence="4" key="1">
    <citation type="submission" date="2025-08" db="UniProtKB">
        <authorList>
            <consortium name="RefSeq"/>
        </authorList>
    </citation>
    <scope>IDENTIFICATION</scope>
    <source>
        <tissue evidence="4">Whole organism</tissue>
    </source>
</reference>
<evidence type="ECO:0000313" key="3">
    <source>
        <dbReference type="Proteomes" id="UP000504606"/>
    </source>
</evidence>
<dbReference type="RefSeq" id="XP_026281196.1">
    <property type="nucleotide sequence ID" value="XM_026425411.2"/>
</dbReference>
<dbReference type="OrthoDB" id="5960226at2759"/>
<evidence type="ECO:0000313" key="4">
    <source>
        <dbReference type="RefSeq" id="XP_026281196.1"/>
    </source>
</evidence>
<feature type="region of interest" description="Disordered" evidence="1">
    <location>
        <begin position="68"/>
        <end position="137"/>
    </location>
</feature>
<protein>
    <submittedName>
        <fullName evidence="4">MRN complex-interacting protein</fullName>
    </submittedName>
</protein>
<sequence>MPQELHVLRCYSCQTFQVQIVKKVPKWQCKVCNEKQSVLKVYAKGSGKDCRQYVQDLNMQQGLLAAEHSSENTNDPQDGGTYPEEYQEFPRNNDQPSKWSDYLEDKNNECQPSFNDDVIENDNSGHHEMSSSLRESTLNPRVSKWKNYLEDENEEGEEEEGVYDSDLKQYNLDLGQFNHPSRSKKRKINQCEGFTQPVEDFQPTSALLNSALPVNDSKKSAVRKSFDVEENSQAVTLLQSSKSRTSKWSQFIDSDQMTSSPLINCRDTQPFPNGGEKVSTSLKQAAALSQKTNETTSMAPHQITMQNKSTSVSKRPFCTLSDDDNLDALLDF</sequence>
<dbReference type="PANTHER" id="PTHR15863">
    <property type="entry name" value="MRN COMPLEX-INTERACTING PROTEIN"/>
    <property type="match status" value="1"/>
</dbReference>
<dbReference type="GO" id="GO:0003682">
    <property type="term" value="F:chromatin binding"/>
    <property type="evidence" value="ECO:0007669"/>
    <property type="project" value="TreeGrafter"/>
</dbReference>
<dbReference type="Pfam" id="PF15749">
    <property type="entry name" value="MRNIP"/>
    <property type="match status" value="1"/>
</dbReference>
<accession>A0A6J1SRT6</accession>
<dbReference type="Proteomes" id="UP000504606">
    <property type="component" value="Unplaced"/>
</dbReference>
<dbReference type="KEGG" id="foc:113208434"/>
<dbReference type="InterPro" id="IPR049472">
    <property type="entry name" value="MRNIP_N"/>
</dbReference>